<gene>
    <name evidence="8" type="ordered locus">Runsl_0148</name>
</gene>
<sequence>MKDKGYRYCVFLTISHLFPVHSLPKINEDSSGTLTFAKNQCVKKVSILIAARNEADNILSCLQSVAALEYPSESLQVLIGDDASEDTTAALIDEFIRDKPHFERIEIRPADSFSSLKGKTNVLAQLARRAKGEFLFFTDADIEVPRGWIENMLPHFKSNVGIVTGITAIKGGGFLGLMQSLEWLFYLSFMRLLSLFGVPVTAMGNNMVVTRHAYEAVGGYETLGFSVTEDYALFRAILAKGFRFVQLFDRRVLTFSKPIPTYAQLLIQRKRWMYGAISLPWGQRIGVYVNALFLPFMIILGVLLPKFALWVLFFYVLCVGAWLVSLLNWLQQPQLFIGVPFFWLYHIFTNFAMLINFYVRKNTVWKGRLY</sequence>
<dbReference type="GO" id="GO:0005886">
    <property type="term" value="C:plasma membrane"/>
    <property type="evidence" value="ECO:0007669"/>
    <property type="project" value="UniProtKB-SubCell"/>
</dbReference>
<organism evidence="8 9">
    <name type="scientific">Runella slithyformis (strain ATCC 29530 / DSM 19594 / LMG 11500 / NCIMB 11436 / LSU 4)</name>
    <dbReference type="NCBI Taxonomy" id="761193"/>
    <lineage>
        <taxon>Bacteria</taxon>
        <taxon>Pseudomonadati</taxon>
        <taxon>Bacteroidota</taxon>
        <taxon>Cytophagia</taxon>
        <taxon>Cytophagales</taxon>
        <taxon>Spirosomataceae</taxon>
        <taxon>Runella</taxon>
    </lineage>
</organism>
<dbReference type="Pfam" id="PF00535">
    <property type="entry name" value="Glycos_transf_2"/>
    <property type="match status" value="1"/>
</dbReference>
<dbReference type="GO" id="GO:0016757">
    <property type="term" value="F:glycosyltransferase activity"/>
    <property type="evidence" value="ECO:0007669"/>
    <property type="project" value="UniProtKB-KW"/>
</dbReference>
<dbReference type="SUPFAM" id="SSF53448">
    <property type="entry name" value="Nucleotide-diphospho-sugar transferases"/>
    <property type="match status" value="1"/>
</dbReference>
<dbReference type="PANTHER" id="PTHR43646:SF2">
    <property type="entry name" value="GLYCOSYLTRANSFERASE 2-LIKE DOMAIN-CONTAINING PROTEIN"/>
    <property type="match status" value="1"/>
</dbReference>
<dbReference type="InterPro" id="IPR029044">
    <property type="entry name" value="Nucleotide-diphossugar_trans"/>
</dbReference>
<keyword evidence="5 6" id="KW-0472">Membrane</keyword>
<feature type="domain" description="Glycosyltransferase 2-like" evidence="7">
    <location>
        <begin position="46"/>
        <end position="217"/>
    </location>
</feature>
<reference evidence="8 9" key="2">
    <citation type="journal article" date="2012" name="Stand. Genomic Sci.">
        <title>Complete genome sequence of the aquatic bacterium Runella slithyformis type strain (LSU 4(T)).</title>
        <authorList>
            <person name="Copeland A."/>
            <person name="Zhang X."/>
            <person name="Misra M."/>
            <person name="Lapidus A."/>
            <person name="Nolan M."/>
            <person name="Lucas S."/>
            <person name="Deshpande S."/>
            <person name="Cheng J.F."/>
            <person name="Tapia R."/>
            <person name="Goodwin L.A."/>
            <person name="Pitluck S."/>
            <person name="Liolios K."/>
            <person name="Pagani I."/>
            <person name="Ivanova N."/>
            <person name="Mikhailova N."/>
            <person name="Pati A."/>
            <person name="Chen A."/>
            <person name="Palaniappan K."/>
            <person name="Land M."/>
            <person name="Hauser L."/>
            <person name="Pan C."/>
            <person name="Jeffries C.D."/>
            <person name="Detter J.C."/>
            <person name="Brambilla E.M."/>
            <person name="Rohde M."/>
            <person name="Djao O.D."/>
            <person name="Goker M."/>
            <person name="Sikorski J."/>
            <person name="Tindall B.J."/>
            <person name="Woyke T."/>
            <person name="Bristow J."/>
            <person name="Eisen J.A."/>
            <person name="Markowitz V."/>
            <person name="Hugenholtz P."/>
            <person name="Kyrpides N.C."/>
            <person name="Klenk H.P."/>
            <person name="Mavromatis K."/>
        </authorList>
    </citation>
    <scope>NUCLEOTIDE SEQUENCE [LARGE SCALE GENOMIC DNA]</scope>
    <source>
        <strain evidence="9">ATCC 29530 / DSM 19594 / LMG 11500 / NCIMB 11436 / LSU 4</strain>
    </source>
</reference>
<evidence type="ECO:0000256" key="5">
    <source>
        <dbReference type="ARBA" id="ARBA00023136"/>
    </source>
</evidence>
<evidence type="ECO:0000313" key="9">
    <source>
        <dbReference type="Proteomes" id="UP000000493"/>
    </source>
</evidence>
<feature type="transmembrane region" description="Helical" evidence="6">
    <location>
        <begin position="183"/>
        <end position="202"/>
    </location>
</feature>
<keyword evidence="6" id="KW-1133">Transmembrane helix</keyword>
<evidence type="ECO:0000256" key="3">
    <source>
        <dbReference type="ARBA" id="ARBA00022676"/>
    </source>
</evidence>
<keyword evidence="6" id="KW-0812">Transmembrane</keyword>
<dbReference type="PANTHER" id="PTHR43646">
    <property type="entry name" value="GLYCOSYLTRANSFERASE"/>
    <property type="match status" value="1"/>
</dbReference>
<reference evidence="9" key="1">
    <citation type="submission" date="2011-06" db="EMBL/GenBank/DDBJ databases">
        <title>The complete genome of chromosome of Runella slithyformis DSM 19594.</title>
        <authorList>
            <consortium name="US DOE Joint Genome Institute (JGI-PGF)"/>
            <person name="Lucas S."/>
            <person name="Han J."/>
            <person name="Lapidus A."/>
            <person name="Bruce D."/>
            <person name="Goodwin L."/>
            <person name="Pitluck S."/>
            <person name="Peters L."/>
            <person name="Kyrpides N."/>
            <person name="Mavromatis K."/>
            <person name="Ivanova N."/>
            <person name="Ovchinnikova G."/>
            <person name="Zhang X."/>
            <person name="Misra M."/>
            <person name="Detter J.C."/>
            <person name="Tapia R."/>
            <person name="Han C."/>
            <person name="Land M."/>
            <person name="Hauser L."/>
            <person name="Markowitz V."/>
            <person name="Cheng J.-F."/>
            <person name="Hugenholtz P."/>
            <person name="Woyke T."/>
            <person name="Wu D."/>
            <person name="Tindall B."/>
            <person name="Faehrich R."/>
            <person name="Brambilla E."/>
            <person name="Klenk H.-P."/>
            <person name="Eisen J.A."/>
        </authorList>
    </citation>
    <scope>NUCLEOTIDE SEQUENCE [LARGE SCALE GENOMIC DNA]</scope>
    <source>
        <strain evidence="9">ATCC 29530 / DSM 19594 / LMG 11500 / NCIMB 11436 / LSU 4</strain>
    </source>
</reference>
<name>A0A7U3ZG42_RUNSL</name>
<keyword evidence="9" id="KW-1185">Reference proteome</keyword>
<evidence type="ECO:0000313" key="8">
    <source>
        <dbReference type="EMBL" id="AEI46606.1"/>
    </source>
</evidence>
<dbReference type="Proteomes" id="UP000000493">
    <property type="component" value="Chromosome"/>
</dbReference>
<evidence type="ECO:0000256" key="2">
    <source>
        <dbReference type="ARBA" id="ARBA00022475"/>
    </source>
</evidence>
<keyword evidence="2" id="KW-1003">Cell membrane</keyword>
<evidence type="ECO:0000256" key="4">
    <source>
        <dbReference type="ARBA" id="ARBA00022679"/>
    </source>
</evidence>
<proteinExistence type="predicted"/>
<keyword evidence="3" id="KW-0328">Glycosyltransferase</keyword>
<dbReference type="KEGG" id="rsi:Runsl_0148"/>
<feature type="transmembrane region" description="Helical" evidence="6">
    <location>
        <begin position="342"/>
        <end position="359"/>
    </location>
</feature>
<dbReference type="Gene3D" id="3.90.550.10">
    <property type="entry name" value="Spore Coat Polysaccharide Biosynthesis Protein SpsA, Chain A"/>
    <property type="match status" value="1"/>
</dbReference>
<keyword evidence="4 8" id="KW-0808">Transferase</keyword>
<feature type="transmembrane region" description="Helical" evidence="6">
    <location>
        <begin position="285"/>
        <end position="304"/>
    </location>
</feature>
<accession>A0A7U3ZG42</accession>
<feature type="transmembrane region" description="Helical" evidence="6">
    <location>
        <begin position="311"/>
        <end position="330"/>
    </location>
</feature>
<evidence type="ECO:0000256" key="1">
    <source>
        <dbReference type="ARBA" id="ARBA00004236"/>
    </source>
</evidence>
<dbReference type="InterPro" id="IPR001173">
    <property type="entry name" value="Glyco_trans_2-like"/>
</dbReference>
<protein>
    <submittedName>
        <fullName evidence="8">Glycosyl transferase family 2</fullName>
    </submittedName>
</protein>
<dbReference type="EMBL" id="CP002859">
    <property type="protein sequence ID" value="AEI46606.1"/>
    <property type="molecule type" value="Genomic_DNA"/>
</dbReference>
<comment type="subcellular location">
    <subcellularLocation>
        <location evidence="1">Cell membrane</location>
    </subcellularLocation>
</comment>
<evidence type="ECO:0000259" key="7">
    <source>
        <dbReference type="Pfam" id="PF00535"/>
    </source>
</evidence>
<dbReference type="AlphaFoldDB" id="A0A7U3ZG42"/>
<evidence type="ECO:0000256" key="6">
    <source>
        <dbReference type="SAM" id="Phobius"/>
    </source>
</evidence>